<evidence type="ECO:0000313" key="1">
    <source>
        <dbReference type="EMBL" id="GAJ18141.1"/>
    </source>
</evidence>
<name>X1VP13_9ZZZZ</name>
<comment type="caution">
    <text evidence="1">The sequence shown here is derived from an EMBL/GenBank/DDBJ whole genome shotgun (WGS) entry which is preliminary data.</text>
</comment>
<organism evidence="1">
    <name type="scientific">marine sediment metagenome</name>
    <dbReference type="NCBI Taxonomy" id="412755"/>
    <lineage>
        <taxon>unclassified sequences</taxon>
        <taxon>metagenomes</taxon>
        <taxon>ecological metagenomes</taxon>
    </lineage>
</organism>
<protein>
    <submittedName>
        <fullName evidence="1">Uncharacterized protein</fullName>
    </submittedName>
</protein>
<dbReference type="AlphaFoldDB" id="X1VP13"/>
<dbReference type="EMBL" id="BARW01036470">
    <property type="protein sequence ID" value="GAJ18141.1"/>
    <property type="molecule type" value="Genomic_DNA"/>
</dbReference>
<proteinExistence type="predicted"/>
<accession>X1VP13</accession>
<sequence length="74" mass="8599">MRDANIRHVKMLIAQSMPVGADDRKLRGILGQRFARARIADYLRVLEDQSVIEFDTETERWKMVIGDDDKVPLQ</sequence>
<gene>
    <name evidence="1" type="ORF">S12H4_56599</name>
</gene>
<reference evidence="1" key="1">
    <citation type="journal article" date="2014" name="Front. Microbiol.">
        <title>High frequency of phylogenetically diverse reductive dehalogenase-homologous genes in deep subseafloor sedimentary metagenomes.</title>
        <authorList>
            <person name="Kawai M."/>
            <person name="Futagami T."/>
            <person name="Toyoda A."/>
            <person name="Takaki Y."/>
            <person name="Nishi S."/>
            <person name="Hori S."/>
            <person name="Arai W."/>
            <person name="Tsubouchi T."/>
            <person name="Morono Y."/>
            <person name="Uchiyama I."/>
            <person name="Ito T."/>
            <person name="Fujiyama A."/>
            <person name="Inagaki F."/>
            <person name="Takami H."/>
        </authorList>
    </citation>
    <scope>NUCLEOTIDE SEQUENCE</scope>
    <source>
        <strain evidence="1">Expedition CK06-06</strain>
    </source>
</reference>